<evidence type="ECO:0000313" key="5">
    <source>
        <dbReference type="EMBL" id="ENZ19360.1"/>
    </source>
</evidence>
<gene>
    <name evidence="5" type="ORF">HMPREF1090_00744</name>
</gene>
<dbReference type="RefSeq" id="WP_002586852.1">
    <property type="nucleotide sequence ID" value="NZ_KB850987.1"/>
</dbReference>
<dbReference type="PANTHER" id="PTHR21600">
    <property type="entry name" value="MITOCHONDRIAL RNA PSEUDOURIDINE SYNTHASE"/>
    <property type="match status" value="1"/>
</dbReference>
<reference evidence="5 6" key="1">
    <citation type="submission" date="2013-01" db="EMBL/GenBank/DDBJ databases">
        <title>The Genome Sequence of Clostridium clostridioforme 90A8.</title>
        <authorList>
            <consortium name="The Broad Institute Genome Sequencing Platform"/>
            <person name="Earl A."/>
            <person name="Ward D."/>
            <person name="Feldgarden M."/>
            <person name="Gevers D."/>
            <person name="Courvalin P."/>
            <person name="Lambert T."/>
            <person name="Walker B."/>
            <person name="Young S.K."/>
            <person name="Zeng Q."/>
            <person name="Gargeya S."/>
            <person name="Fitzgerald M."/>
            <person name="Haas B."/>
            <person name="Abouelleil A."/>
            <person name="Alvarado L."/>
            <person name="Arachchi H.M."/>
            <person name="Berlin A.M."/>
            <person name="Chapman S.B."/>
            <person name="Dewar J."/>
            <person name="Goldberg J."/>
            <person name="Griggs A."/>
            <person name="Gujja S."/>
            <person name="Hansen M."/>
            <person name="Howarth C."/>
            <person name="Imamovic A."/>
            <person name="Larimer J."/>
            <person name="McCowan C."/>
            <person name="Murphy C."/>
            <person name="Neiman D."/>
            <person name="Pearson M."/>
            <person name="Priest M."/>
            <person name="Roberts A."/>
            <person name="Saif S."/>
            <person name="Shea T."/>
            <person name="Sisk P."/>
            <person name="Sykes S."/>
            <person name="Wortman J."/>
            <person name="Nusbaum C."/>
            <person name="Birren B."/>
        </authorList>
    </citation>
    <scope>NUCLEOTIDE SEQUENCE [LARGE SCALE GENOMIC DNA]</scope>
    <source>
        <strain evidence="5 6">90A8</strain>
    </source>
</reference>
<comment type="caution">
    <text evidence="5">The sequence shown here is derived from an EMBL/GenBank/DDBJ whole genome shotgun (WGS) entry which is preliminary data.</text>
</comment>
<sequence>MIPILYEDKDIIVVQKPAGLESQVSRGFAPDMVSEIRRYLHNPQDIHSRPQGASTAQPSYVGVIHRLDKPVEGIMVYGLNQKSTASLSASLQAGKMEKSYLAVVCGKPVDKQGTYVDYLRHCKENNTSKIVDKSDENGKKAVLNYRVLEVINNPGKQDQMLSLIDIELLTGRHHQIRVQFAGHATPLYGDGRYGGGLSTKSTAGTVDRARKKTGFGDGRQPLALCARRLAFPHPSDGKRMEFAMVPSSGAFAWFPDRARKLISAQECGKCHKEV</sequence>
<dbReference type="HOGENOM" id="CLU_016902_11_2_9"/>
<dbReference type="SUPFAM" id="SSF55120">
    <property type="entry name" value="Pseudouridine synthase"/>
    <property type="match status" value="1"/>
</dbReference>
<dbReference type="GO" id="GO:0006396">
    <property type="term" value="P:RNA processing"/>
    <property type="evidence" value="ECO:0007669"/>
    <property type="project" value="UniProtKB-ARBA"/>
</dbReference>
<dbReference type="AlphaFoldDB" id="A0A0E2HG64"/>
<evidence type="ECO:0000256" key="3">
    <source>
        <dbReference type="ARBA" id="ARBA00033164"/>
    </source>
</evidence>
<dbReference type="InterPro" id="IPR050188">
    <property type="entry name" value="RluA_PseudoU_synthase"/>
</dbReference>
<dbReference type="GeneID" id="57962394"/>
<dbReference type="InterPro" id="IPR006145">
    <property type="entry name" value="PsdUridine_synth_RsuA/RluA"/>
</dbReference>
<dbReference type="Proteomes" id="UP000013085">
    <property type="component" value="Unassembled WGS sequence"/>
</dbReference>
<evidence type="ECO:0000256" key="1">
    <source>
        <dbReference type="ARBA" id="ARBA00000073"/>
    </source>
</evidence>
<dbReference type="EMBL" id="AGYR01000005">
    <property type="protein sequence ID" value="ENZ19360.1"/>
    <property type="molecule type" value="Genomic_DNA"/>
</dbReference>
<organism evidence="5 6">
    <name type="scientific">[Clostridium] clostridioforme 90A8</name>
    <dbReference type="NCBI Taxonomy" id="999408"/>
    <lineage>
        <taxon>Bacteria</taxon>
        <taxon>Bacillati</taxon>
        <taxon>Bacillota</taxon>
        <taxon>Clostridia</taxon>
        <taxon>Lachnospirales</taxon>
        <taxon>Lachnospiraceae</taxon>
        <taxon>Enterocloster</taxon>
    </lineage>
</organism>
<evidence type="ECO:0000313" key="6">
    <source>
        <dbReference type="Proteomes" id="UP000013085"/>
    </source>
</evidence>
<dbReference type="InterPro" id="IPR020103">
    <property type="entry name" value="PsdUridine_synth_cat_dom_sf"/>
</dbReference>
<dbReference type="GO" id="GO:0001522">
    <property type="term" value="P:pseudouridine synthesis"/>
    <property type="evidence" value="ECO:0007669"/>
    <property type="project" value="InterPro"/>
</dbReference>
<evidence type="ECO:0000256" key="2">
    <source>
        <dbReference type="ARBA" id="ARBA00031870"/>
    </source>
</evidence>
<dbReference type="GO" id="GO:0009982">
    <property type="term" value="F:pseudouridine synthase activity"/>
    <property type="evidence" value="ECO:0007669"/>
    <property type="project" value="InterPro"/>
</dbReference>
<comment type="catalytic activity">
    <reaction evidence="1">
        <text>a uridine in RNA = a pseudouridine in RNA</text>
        <dbReference type="Rhea" id="RHEA:48348"/>
        <dbReference type="Rhea" id="RHEA-COMP:12068"/>
        <dbReference type="Rhea" id="RHEA-COMP:12069"/>
        <dbReference type="ChEBI" id="CHEBI:65314"/>
        <dbReference type="ChEBI" id="CHEBI:65315"/>
    </reaction>
</comment>
<protein>
    <recommendedName>
        <fullName evidence="2">RNA pseudouridylate synthase</fullName>
    </recommendedName>
    <alternativeName>
        <fullName evidence="3">RNA-uridine isomerase</fullName>
    </alternativeName>
</protein>
<dbReference type="PATRIC" id="fig|999408.3.peg.793"/>
<dbReference type="CDD" id="cd02869">
    <property type="entry name" value="PseudoU_synth_RluA_like"/>
    <property type="match status" value="1"/>
</dbReference>
<feature type="domain" description="Pseudouridine synthase RsuA/RluA-like" evidence="4">
    <location>
        <begin position="10"/>
        <end position="181"/>
    </location>
</feature>
<name>A0A0E2HG64_9FIRM</name>
<evidence type="ECO:0000259" key="4">
    <source>
        <dbReference type="Pfam" id="PF00849"/>
    </source>
</evidence>
<dbReference type="GO" id="GO:0140098">
    <property type="term" value="F:catalytic activity, acting on RNA"/>
    <property type="evidence" value="ECO:0007669"/>
    <property type="project" value="UniProtKB-ARBA"/>
</dbReference>
<dbReference type="Gene3D" id="3.30.2350.10">
    <property type="entry name" value="Pseudouridine synthase"/>
    <property type="match status" value="1"/>
</dbReference>
<accession>A0A0E2HG64</accession>
<proteinExistence type="predicted"/>
<dbReference type="Pfam" id="PF00849">
    <property type="entry name" value="PseudoU_synth_2"/>
    <property type="match status" value="1"/>
</dbReference>
<dbReference type="GO" id="GO:0003723">
    <property type="term" value="F:RNA binding"/>
    <property type="evidence" value="ECO:0007669"/>
    <property type="project" value="InterPro"/>
</dbReference>